<dbReference type="RefSeq" id="WP_119667584.1">
    <property type="nucleotide sequence ID" value="NZ_QXED01000003.1"/>
</dbReference>
<feature type="domain" description="Endonuclease/exonuclease/phosphatase" evidence="1">
    <location>
        <begin position="6"/>
        <end position="251"/>
    </location>
</feature>
<sequence>MLKLITINTWKGDGRYRDRIEWLAEQLQALQPDVLACQEVFQTQQADTGQYLADRLSMYHLFTPARFKPRRFAGRTVDSCSGLSVLARYPIERIDVLQLPTDERDGERIAQFCRIDADGSSILLINTHLTYLADGSALRHRQVQTILTHPALAEPYAAGFLCGDFNAELHTPEIQYLLNHPAVSVRSAYQAGGGAVPGFTMVDQTGEGRIDGRSIDYIFSLAATPAEHPVITGACIVLDTPNAAGTYPSDHFGVWAQVGIPGKTR</sequence>
<organism evidence="2 3">
    <name type="scientific">Fibrisoma montanum</name>
    <dbReference type="NCBI Taxonomy" id="2305895"/>
    <lineage>
        <taxon>Bacteria</taxon>
        <taxon>Pseudomonadati</taxon>
        <taxon>Bacteroidota</taxon>
        <taxon>Cytophagia</taxon>
        <taxon>Cytophagales</taxon>
        <taxon>Spirosomataceae</taxon>
        <taxon>Fibrisoma</taxon>
    </lineage>
</organism>
<dbReference type="Gene3D" id="3.60.10.10">
    <property type="entry name" value="Endonuclease/exonuclease/phosphatase"/>
    <property type="match status" value="1"/>
</dbReference>
<dbReference type="OrthoDB" id="5447300at2"/>
<dbReference type="Pfam" id="PF03372">
    <property type="entry name" value="Exo_endo_phos"/>
    <property type="match status" value="1"/>
</dbReference>
<dbReference type="InterPro" id="IPR051916">
    <property type="entry name" value="GPI-anchor_lipid_remodeler"/>
</dbReference>
<dbReference type="Proteomes" id="UP000283523">
    <property type="component" value="Unassembled WGS sequence"/>
</dbReference>
<dbReference type="PANTHER" id="PTHR14859:SF15">
    <property type="entry name" value="ENDONUCLEASE_EXONUCLEASE_PHOSPHATASE DOMAIN-CONTAINING PROTEIN"/>
    <property type="match status" value="1"/>
</dbReference>
<dbReference type="PANTHER" id="PTHR14859">
    <property type="entry name" value="CALCOFLUOR WHITE HYPERSENSITIVE PROTEIN PRECURSOR"/>
    <property type="match status" value="1"/>
</dbReference>
<evidence type="ECO:0000313" key="2">
    <source>
        <dbReference type="EMBL" id="RIV23366.1"/>
    </source>
</evidence>
<accession>A0A418MAJ3</accession>
<dbReference type="GO" id="GO:0003824">
    <property type="term" value="F:catalytic activity"/>
    <property type="evidence" value="ECO:0007669"/>
    <property type="project" value="InterPro"/>
</dbReference>
<protein>
    <recommendedName>
        <fullName evidence="1">Endonuclease/exonuclease/phosphatase domain-containing protein</fullName>
    </recommendedName>
</protein>
<proteinExistence type="predicted"/>
<evidence type="ECO:0000259" key="1">
    <source>
        <dbReference type="Pfam" id="PF03372"/>
    </source>
</evidence>
<evidence type="ECO:0000313" key="3">
    <source>
        <dbReference type="Proteomes" id="UP000283523"/>
    </source>
</evidence>
<dbReference type="SUPFAM" id="SSF56219">
    <property type="entry name" value="DNase I-like"/>
    <property type="match status" value="1"/>
</dbReference>
<dbReference type="GO" id="GO:0006506">
    <property type="term" value="P:GPI anchor biosynthetic process"/>
    <property type="evidence" value="ECO:0007669"/>
    <property type="project" value="TreeGrafter"/>
</dbReference>
<dbReference type="AlphaFoldDB" id="A0A418MAJ3"/>
<dbReference type="InterPro" id="IPR036691">
    <property type="entry name" value="Endo/exonu/phosph_ase_sf"/>
</dbReference>
<keyword evidence="3" id="KW-1185">Reference proteome</keyword>
<dbReference type="EMBL" id="QXED01000003">
    <property type="protein sequence ID" value="RIV23366.1"/>
    <property type="molecule type" value="Genomic_DNA"/>
</dbReference>
<name>A0A418MAJ3_9BACT</name>
<gene>
    <name evidence="2" type="ORF">DYU11_10185</name>
</gene>
<dbReference type="InterPro" id="IPR005135">
    <property type="entry name" value="Endo/exonuclease/phosphatase"/>
</dbReference>
<reference evidence="2 3" key="1">
    <citation type="submission" date="2018-08" db="EMBL/GenBank/DDBJ databases">
        <title>Fibrisoma montanum sp. nov., isolated from Danxia mountain soil.</title>
        <authorList>
            <person name="Huang Y."/>
        </authorList>
    </citation>
    <scope>NUCLEOTIDE SEQUENCE [LARGE SCALE GENOMIC DNA]</scope>
    <source>
        <strain evidence="2 3">HYT19</strain>
    </source>
</reference>
<comment type="caution">
    <text evidence="2">The sequence shown here is derived from an EMBL/GenBank/DDBJ whole genome shotgun (WGS) entry which is preliminary data.</text>
</comment>
<dbReference type="GO" id="GO:0016020">
    <property type="term" value="C:membrane"/>
    <property type="evidence" value="ECO:0007669"/>
    <property type="project" value="GOC"/>
</dbReference>